<dbReference type="Proteomes" id="UP000242415">
    <property type="component" value="Unassembled WGS sequence"/>
</dbReference>
<dbReference type="RefSeq" id="WP_091556582.1">
    <property type="nucleotide sequence ID" value="NZ_FNPH01000004.1"/>
</dbReference>
<keyword evidence="2" id="KW-1185">Reference proteome</keyword>
<proteinExistence type="predicted"/>
<protein>
    <recommendedName>
        <fullName evidence="3">YbaB/EbfC DNA-binding family protein</fullName>
    </recommendedName>
</protein>
<dbReference type="OrthoDB" id="4120877at2"/>
<evidence type="ECO:0008006" key="3">
    <source>
        <dbReference type="Google" id="ProtNLM"/>
    </source>
</evidence>
<sequence length="249" mass="26600">MTADILSSLQQFQQYAVGMQNLLAQAQAGVPERVEATDRSGMVRAVLGRDGLPESITVEPDWQHRLTADGFGAAVLEACQTAAGERMAAWSQALQADGLRARVDRMREDLAERPAPAPADALPAELRHQWDRARPRGLEYLVEDVLRAADRVDEFAAASPLAVSGTGTDASGRLVVTVSKAGLVSCEAEPRWAGQQRGTALTAALREAVAMARADLARASQPSHSTGELDQLLTEALAILNDPQRLAQS</sequence>
<accession>A0A1H3PCL6</accession>
<organism evidence="1 2">
    <name type="scientific">Micromonospora pattaloongensis</name>
    <dbReference type="NCBI Taxonomy" id="405436"/>
    <lineage>
        <taxon>Bacteria</taxon>
        <taxon>Bacillati</taxon>
        <taxon>Actinomycetota</taxon>
        <taxon>Actinomycetes</taxon>
        <taxon>Micromonosporales</taxon>
        <taxon>Micromonosporaceae</taxon>
        <taxon>Micromonospora</taxon>
    </lineage>
</organism>
<dbReference type="EMBL" id="FNPH01000004">
    <property type="protein sequence ID" value="SDY98545.1"/>
    <property type="molecule type" value="Genomic_DNA"/>
</dbReference>
<gene>
    <name evidence="1" type="ORF">SAMN05444365_104439</name>
</gene>
<name>A0A1H3PCL6_9ACTN</name>
<dbReference type="Gene3D" id="3.30.1310.10">
    <property type="entry name" value="Nucleoid-associated protein YbaB-like domain"/>
    <property type="match status" value="1"/>
</dbReference>
<evidence type="ECO:0000313" key="2">
    <source>
        <dbReference type="Proteomes" id="UP000242415"/>
    </source>
</evidence>
<reference evidence="2" key="1">
    <citation type="submission" date="2016-10" db="EMBL/GenBank/DDBJ databases">
        <authorList>
            <person name="Varghese N."/>
            <person name="Submissions S."/>
        </authorList>
    </citation>
    <scope>NUCLEOTIDE SEQUENCE [LARGE SCALE GENOMIC DNA]</scope>
    <source>
        <strain evidence="2">DSM 45245</strain>
    </source>
</reference>
<evidence type="ECO:0000313" key="1">
    <source>
        <dbReference type="EMBL" id="SDY98545.1"/>
    </source>
</evidence>
<dbReference type="InterPro" id="IPR036894">
    <property type="entry name" value="YbaB-like_sf"/>
</dbReference>
<dbReference type="STRING" id="405436.SAMN05444365_104439"/>
<dbReference type="AlphaFoldDB" id="A0A1H3PCL6"/>